<name>A0ABZ0IAV2_9GAMM</name>
<dbReference type="InterPro" id="IPR027379">
    <property type="entry name" value="CLS_N"/>
</dbReference>
<evidence type="ECO:0000256" key="2">
    <source>
        <dbReference type="ARBA" id="ARBA00022475"/>
    </source>
</evidence>
<dbReference type="Proteomes" id="UP001626549">
    <property type="component" value="Chromosome"/>
</dbReference>
<feature type="transmembrane region" description="Helical" evidence="6">
    <location>
        <begin position="7"/>
        <end position="29"/>
    </location>
</feature>
<dbReference type="EMBL" id="CP136865">
    <property type="protein sequence ID" value="WOJ96228.1"/>
    <property type="molecule type" value="Genomic_DNA"/>
</dbReference>
<keyword evidence="3 6" id="KW-0812">Transmembrane</keyword>
<gene>
    <name evidence="8" type="ORF">R0137_13370</name>
</gene>
<keyword evidence="4 6" id="KW-1133">Transmembrane helix</keyword>
<evidence type="ECO:0000259" key="7">
    <source>
        <dbReference type="Pfam" id="PF13396"/>
    </source>
</evidence>
<dbReference type="Pfam" id="PF13396">
    <property type="entry name" value="PLDc_N"/>
    <property type="match status" value="1"/>
</dbReference>
<evidence type="ECO:0000256" key="3">
    <source>
        <dbReference type="ARBA" id="ARBA00022692"/>
    </source>
</evidence>
<proteinExistence type="predicted"/>
<comment type="subcellular location">
    <subcellularLocation>
        <location evidence="1">Cell membrane</location>
        <topology evidence="1">Multi-pass membrane protein</topology>
    </subcellularLocation>
</comment>
<feature type="domain" description="Cardiolipin synthase N-terminal" evidence="7">
    <location>
        <begin position="15"/>
        <end position="57"/>
    </location>
</feature>
<sequence length="60" mass="6353">MGIEVNGVIGLLILIADIWAIVNIMSASVSVGSKVLWILIVLLLPVVGLLIWLFAGPRAT</sequence>
<reference evidence="8 9" key="1">
    <citation type="submission" date="2023-10" db="EMBL/GenBank/DDBJ databases">
        <title>Two novel species belonging to the OM43/NOR5 clade.</title>
        <authorList>
            <person name="Park M."/>
        </authorList>
    </citation>
    <scope>NUCLEOTIDE SEQUENCE [LARGE SCALE GENOMIC DNA]</scope>
    <source>
        <strain evidence="8 9">IMCC45268</strain>
    </source>
</reference>
<evidence type="ECO:0000313" key="8">
    <source>
        <dbReference type="EMBL" id="WOJ96228.1"/>
    </source>
</evidence>
<keyword evidence="9" id="KW-1185">Reference proteome</keyword>
<dbReference type="RefSeq" id="WP_405272782.1">
    <property type="nucleotide sequence ID" value="NZ_CP136865.1"/>
</dbReference>
<evidence type="ECO:0000256" key="6">
    <source>
        <dbReference type="SAM" id="Phobius"/>
    </source>
</evidence>
<evidence type="ECO:0000256" key="4">
    <source>
        <dbReference type="ARBA" id="ARBA00022989"/>
    </source>
</evidence>
<evidence type="ECO:0000313" key="9">
    <source>
        <dbReference type="Proteomes" id="UP001626549"/>
    </source>
</evidence>
<keyword evidence="2" id="KW-1003">Cell membrane</keyword>
<keyword evidence="5 6" id="KW-0472">Membrane</keyword>
<protein>
    <submittedName>
        <fullName evidence="8">PLDc N-terminal domain-containing protein</fullName>
    </submittedName>
</protein>
<evidence type="ECO:0000256" key="5">
    <source>
        <dbReference type="ARBA" id="ARBA00023136"/>
    </source>
</evidence>
<evidence type="ECO:0000256" key="1">
    <source>
        <dbReference type="ARBA" id="ARBA00004651"/>
    </source>
</evidence>
<accession>A0ABZ0IAV2</accession>
<feature type="transmembrane region" description="Helical" evidence="6">
    <location>
        <begin position="35"/>
        <end position="55"/>
    </location>
</feature>
<organism evidence="8 9">
    <name type="scientific">Congregibacter brevis</name>
    <dbReference type="NCBI Taxonomy" id="3081201"/>
    <lineage>
        <taxon>Bacteria</taxon>
        <taxon>Pseudomonadati</taxon>
        <taxon>Pseudomonadota</taxon>
        <taxon>Gammaproteobacteria</taxon>
        <taxon>Cellvibrionales</taxon>
        <taxon>Halieaceae</taxon>
        <taxon>Congregibacter</taxon>
    </lineage>
</organism>